<name>A0A251UIE5_HELAN</name>
<keyword evidence="2" id="KW-1185">Reference proteome</keyword>
<proteinExistence type="predicted"/>
<organism evidence="1 2">
    <name type="scientific">Helianthus annuus</name>
    <name type="common">Common sunflower</name>
    <dbReference type="NCBI Taxonomy" id="4232"/>
    <lineage>
        <taxon>Eukaryota</taxon>
        <taxon>Viridiplantae</taxon>
        <taxon>Streptophyta</taxon>
        <taxon>Embryophyta</taxon>
        <taxon>Tracheophyta</taxon>
        <taxon>Spermatophyta</taxon>
        <taxon>Magnoliopsida</taxon>
        <taxon>eudicotyledons</taxon>
        <taxon>Gunneridae</taxon>
        <taxon>Pentapetalae</taxon>
        <taxon>asterids</taxon>
        <taxon>campanulids</taxon>
        <taxon>Asterales</taxon>
        <taxon>Asteraceae</taxon>
        <taxon>Asteroideae</taxon>
        <taxon>Heliantheae alliance</taxon>
        <taxon>Heliantheae</taxon>
        <taxon>Helianthus</taxon>
    </lineage>
</organism>
<accession>A0A251UIE5</accession>
<reference evidence="2" key="1">
    <citation type="journal article" date="2017" name="Nature">
        <title>The sunflower genome provides insights into oil metabolism, flowering and Asterid evolution.</title>
        <authorList>
            <person name="Badouin H."/>
            <person name="Gouzy J."/>
            <person name="Grassa C.J."/>
            <person name="Murat F."/>
            <person name="Staton S.E."/>
            <person name="Cottret L."/>
            <person name="Lelandais-Briere C."/>
            <person name="Owens G.L."/>
            <person name="Carrere S."/>
            <person name="Mayjonade B."/>
            <person name="Legrand L."/>
            <person name="Gill N."/>
            <person name="Kane N.C."/>
            <person name="Bowers J.E."/>
            <person name="Hubner S."/>
            <person name="Bellec A."/>
            <person name="Berard A."/>
            <person name="Berges H."/>
            <person name="Blanchet N."/>
            <person name="Boniface M.C."/>
            <person name="Brunel D."/>
            <person name="Catrice O."/>
            <person name="Chaidir N."/>
            <person name="Claudel C."/>
            <person name="Donnadieu C."/>
            <person name="Faraut T."/>
            <person name="Fievet G."/>
            <person name="Helmstetter N."/>
            <person name="King M."/>
            <person name="Knapp S.J."/>
            <person name="Lai Z."/>
            <person name="Le Paslier M.C."/>
            <person name="Lippi Y."/>
            <person name="Lorenzon L."/>
            <person name="Mandel J.R."/>
            <person name="Marage G."/>
            <person name="Marchand G."/>
            <person name="Marquand E."/>
            <person name="Bret-Mestries E."/>
            <person name="Morien E."/>
            <person name="Nambeesan S."/>
            <person name="Nguyen T."/>
            <person name="Pegot-Espagnet P."/>
            <person name="Pouilly N."/>
            <person name="Raftis F."/>
            <person name="Sallet E."/>
            <person name="Schiex T."/>
            <person name="Thomas J."/>
            <person name="Vandecasteele C."/>
            <person name="Vares D."/>
            <person name="Vear F."/>
            <person name="Vautrin S."/>
            <person name="Crespi M."/>
            <person name="Mangin B."/>
            <person name="Burke J.M."/>
            <person name="Salse J."/>
            <person name="Munos S."/>
            <person name="Vincourt P."/>
            <person name="Rieseberg L.H."/>
            <person name="Langlade N.B."/>
        </authorList>
    </citation>
    <scope>NUCLEOTIDE SEQUENCE [LARGE SCALE GENOMIC DNA]</scope>
    <source>
        <strain evidence="2">cv. SF193</strain>
    </source>
</reference>
<evidence type="ECO:0000313" key="2">
    <source>
        <dbReference type="Proteomes" id="UP000215914"/>
    </source>
</evidence>
<protein>
    <submittedName>
        <fullName evidence="1">Uncharacterized protein</fullName>
    </submittedName>
</protein>
<dbReference type="InParanoid" id="A0A251UIE5"/>
<gene>
    <name evidence="1" type="ORF">HannXRQ_Chr06g0172891</name>
</gene>
<evidence type="ECO:0000313" key="1">
    <source>
        <dbReference type="EMBL" id="OTG22562.1"/>
    </source>
</evidence>
<dbReference type="AlphaFoldDB" id="A0A251UIE5"/>
<dbReference type="EMBL" id="CM007895">
    <property type="protein sequence ID" value="OTG22562.1"/>
    <property type="molecule type" value="Genomic_DNA"/>
</dbReference>
<dbReference type="Proteomes" id="UP000215914">
    <property type="component" value="Chromosome 6"/>
</dbReference>
<sequence>MIVSLRLLPKSYDLWQTRFFVSIEVKSYLLSRSPKATLTEVPREERNAVI</sequence>